<evidence type="ECO:0008006" key="6">
    <source>
        <dbReference type="Google" id="ProtNLM"/>
    </source>
</evidence>
<dbReference type="AlphaFoldDB" id="A0A813LIP7"/>
<dbReference type="Gene3D" id="2.40.100.10">
    <property type="entry name" value="Cyclophilin-like"/>
    <property type="match status" value="1"/>
</dbReference>
<dbReference type="Gene3D" id="3.30.710.10">
    <property type="entry name" value="Potassium Channel Kv1.1, Chain A"/>
    <property type="match status" value="1"/>
</dbReference>
<dbReference type="InterPro" id="IPR029000">
    <property type="entry name" value="Cyclophilin-like_dom_sf"/>
</dbReference>
<dbReference type="InterPro" id="IPR016072">
    <property type="entry name" value="Skp1_comp_dimer"/>
</dbReference>
<feature type="non-terminal residue" evidence="4">
    <location>
        <position position="1"/>
    </location>
</feature>
<evidence type="ECO:0000313" key="5">
    <source>
        <dbReference type="Proteomes" id="UP000626109"/>
    </source>
</evidence>
<dbReference type="GO" id="GO:0003755">
    <property type="term" value="F:peptidyl-prolyl cis-trans isomerase activity"/>
    <property type="evidence" value="ECO:0007669"/>
    <property type="project" value="InterPro"/>
</dbReference>
<organism evidence="4 5">
    <name type="scientific">Polarella glacialis</name>
    <name type="common">Dinoflagellate</name>
    <dbReference type="NCBI Taxonomy" id="89957"/>
    <lineage>
        <taxon>Eukaryota</taxon>
        <taxon>Sar</taxon>
        <taxon>Alveolata</taxon>
        <taxon>Dinophyceae</taxon>
        <taxon>Suessiales</taxon>
        <taxon>Suessiaceae</taxon>
        <taxon>Polarella</taxon>
    </lineage>
</organism>
<evidence type="ECO:0000313" key="4">
    <source>
        <dbReference type="EMBL" id="CAE8730027.1"/>
    </source>
</evidence>
<dbReference type="Pfam" id="PF00160">
    <property type="entry name" value="Pro_isomerase"/>
    <property type="match status" value="1"/>
</dbReference>
<sequence length="552" mass="57828">MIKGKNTEEIRKFNIVNDFTPEEEAQVREVQGREDTIKARVPEGMGPGSTLVLCQLEGTDEWVEESTWAQAMATVPVGAQEDHTQELFGQDSLAEEDSLVPDGPVAYTVRLDTTSGIIDIIVRPDWAPHGARRFLQLAQAGDLDGLSFYRSVKGCLAQFGLPARRQWPPLQDDAPTGVPFLLGAVCFAAVGQNSRKSTLFVCTGDMSHCFGQSPWETPIGAVAEASLDALDRIETVYGDIAECGGTGPDTGRIHAEGDEYLRTNFPQLTYIRTARPLDWPPLAEAFGSVGAGLEGPYRSAGSVAGSITDQATLPAAQMMQAAEAVRAVFQGPSAVGSAHSMPAGSTSQNPGQPHPHASQQPLPSLPIEVPVEVRRPPAGTVTRTEAHPVLSSAQRGSALLGGSASSVSRTPNVGAAPLRFSAAPGSYVLPSGGGSVGGGGGCYGGQSFEHQAQAQAHALVQAQHTAQLHRPVQQDQPVTHHHSLQTLPLDSNVRYTQGSRVVSNGTAMGSHAPPISPPYAAATGSYVPPPGSFVPPPGGMHPMHAMGTGPNA</sequence>
<dbReference type="Proteomes" id="UP000626109">
    <property type="component" value="Unassembled WGS sequence"/>
</dbReference>
<dbReference type="EMBL" id="CAJNNW010035783">
    <property type="protein sequence ID" value="CAE8730027.1"/>
    <property type="molecule type" value="Genomic_DNA"/>
</dbReference>
<dbReference type="InterPro" id="IPR002130">
    <property type="entry name" value="Cyclophilin-type_PPIase_dom"/>
</dbReference>
<dbReference type="SUPFAM" id="SSF50891">
    <property type="entry name" value="Cyclophilin-like"/>
    <property type="match status" value="1"/>
</dbReference>
<evidence type="ECO:0000256" key="1">
    <source>
        <dbReference type="SAM" id="MobiDB-lite"/>
    </source>
</evidence>
<feature type="domain" description="SKP1 component dimerisation" evidence="3">
    <location>
        <begin position="1"/>
        <end position="29"/>
    </location>
</feature>
<feature type="domain" description="PPIase cyclophilin-type" evidence="2">
    <location>
        <begin position="109"/>
        <end position="236"/>
    </location>
</feature>
<gene>
    <name evidence="4" type="ORF">PGLA2088_LOCUS45603</name>
</gene>
<dbReference type="InterPro" id="IPR011333">
    <property type="entry name" value="SKP1/BTB/POZ_sf"/>
</dbReference>
<feature type="region of interest" description="Disordered" evidence="1">
    <location>
        <begin position="460"/>
        <end position="480"/>
    </location>
</feature>
<feature type="compositionally biased region" description="Low complexity" evidence="1">
    <location>
        <begin position="460"/>
        <end position="469"/>
    </location>
</feature>
<feature type="compositionally biased region" description="Polar residues" evidence="1">
    <location>
        <begin position="343"/>
        <end position="362"/>
    </location>
</feature>
<dbReference type="GO" id="GO:0006511">
    <property type="term" value="P:ubiquitin-dependent protein catabolic process"/>
    <property type="evidence" value="ECO:0007669"/>
    <property type="project" value="InterPro"/>
</dbReference>
<feature type="region of interest" description="Disordered" evidence="1">
    <location>
        <begin position="380"/>
        <end position="408"/>
    </location>
</feature>
<protein>
    <recommendedName>
        <fullName evidence="6">Peptidylprolyl isomerase</fullName>
    </recommendedName>
</protein>
<evidence type="ECO:0000259" key="2">
    <source>
        <dbReference type="Pfam" id="PF00160"/>
    </source>
</evidence>
<evidence type="ECO:0000259" key="3">
    <source>
        <dbReference type="Pfam" id="PF01466"/>
    </source>
</evidence>
<feature type="compositionally biased region" description="Low complexity" evidence="1">
    <location>
        <begin position="390"/>
        <end position="408"/>
    </location>
</feature>
<feature type="region of interest" description="Disordered" evidence="1">
    <location>
        <begin position="334"/>
        <end position="363"/>
    </location>
</feature>
<proteinExistence type="predicted"/>
<accession>A0A813LIP7</accession>
<reference evidence="4" key="1">
    <citation type="submission" date="2021-02" db="EMBL/GenBank/DDBJ databases">
        <authorList>
            <person name="Dougan E. K."/>
            <person name="Rhodes N."/>
            <person name="Thang M."/>
            <person name="Chan C."/>
        </authorList>
    </citation>
    <scope>NUCLEOTIDE SEQUENCE</scope>
</reference>
<dbReference type="Pfam" id="PF01466">
    <property type="entry name" value="Skp1"/>
    <property type="match status" value="1"/>
</dbReference>
<name>A0A813LIP7_POLGL</name>
<comment type="caution">
    <text evidence="4">The sequence shown here is derived from an EMBL/GenBank/DDBJ whole genome shotgun (WGS) entry which is preliminary data.</text>
</comment>